<dbReference type="SUPFAM" id="SSF57716">
    <property type="entry name" value="Glucocorticoid receptor-like (DNA-binding domain)"/>
    <property type="match status" value="3"/>
</dbReference>
<dbReference type="PROSITE" id="PS00478">
    <property type="entry name" value="LIM_DOMAIN_1"/>
    <property type="match status" value="1"/>
</dbReference>
<evidence type="ECO:0000256" key="2">
    <source>
        <dbReference type="ARBA" id="ARBA00022737"/>
    </source>
</evidence>
<proteinExistence type="predicted"/>
<name>G7E7I5_MIXOS</name>
<feature type="compositionally biased region" description="Pro residues" evidence="6">
    <location>
        <begin position="160"/>
        <end position="170"/>
    </location>
</feature>
<dbReference type="PANTHER" id="PTHR46074">
    <property type="entry name" value="CYSTEINE-RICH PROTEIN CRIP FAMILY MEMBER"/>
    <property type="match status" value="1"/>
</dbReference>
<dbReference type="SMART" id="SM00132">
    <property type="entry name" value="LIM"/>
    <property type="match status" value="2"/>
</dbReference>
<dbReference type="EMBL" id="BABT02000165">
    <property type="protein sequence ID" value="GAA98795.1"/>
    <property type="molecule type" value="Genomic_DNA"/>
</dbReference>
<protein>
    <recommendedName>
        <fullName evidence="7">LIM zinc-binding domain-containing protein</fullName>
    </recommendedName>
</protein>
<dbReference type="eggNOG" id="KOG1700">
    <property type="taxonomic scope" value="Eukaryota"/>
</dbReference>
<dbReference type="GO" id="GO:0046872">
    <property type="term" value="F:metal ion binding"/>
    <property type="evidence" value="ECO:0007669"/>
    <property type="project" value="UniProtKB-KW"/>
</dbReference>
<dbReference type="STRING" id="764103.G7E7I5"/>
<feature type="compositionally biased region" description="Low complexity" evidence="6">
    <location>
        <begin position="131"/>
        <end position="146"/>
    </location>
</feature>
<dbReference type="InterPro" id="IPR001781">
    <property type="entry name" value="Znf_LIM"/>
</dbReference>
<gene>
    <name evidence="8" type="primary">Mo05483</name>
    <name evidence="8" type="ORF">E5Q_05483</name>
</gene>
<keyword evidence="4 5" id="KW-0440">LIM domain</keyword>
<comment type="caution">
    <text evidence="8">The sequence shown here is derived from an EMBL/GenBank/DDBJ whole genome shotgun (WGS) entry which is preliminary data.</text>
</comment>
<dbReference type="OrthoDB" id="8062037at2759"/>
<keyword evidence="1 5" id="KW-0479">Metal-binding</keyword>
<dbReference type="PANTHER" id="PTHR46074:SF5">
    <property type="entry name" value="LIM DOMAIN-CONTAINING PROTEIN C"/>
    <property type="match status" value="1"/>
</dbReference>
<dbReference type="FunFam" id="2.10.110.10:FF:000001">
    <property type="entry name" value="Cysteine and glycine-rich protein 1"/>
    <property type="match status" value="2"/>
</dbReference>
<organism evidence="8 9">
    <name type="scientific">Mixia osmundae (strain CBS 9802 / IAM 14324 / JCM 22182 / KY 12970)</name>
    <dbReference type="NCBI Taxonomy" id="764103"/>
    <lineage>
        <taxon>Eukaryota</taxon>
        <taxon>Fungi</taxon>
        <taxon>Dikarya</taxon>
        <taxon>Basidiomycota</taxon>
        <taxon>Pucciniomycotina</taxon>
        <taxon>Mixiomycetes</taxon>
        <taxon>Mixiales</taxon>
        <taxon>Mixiaceae</taxon>
        <taxon>Mixia</taxon>
    </lineage>
</organism>
<sequence length="250" mass="26728">MAATSSPSAYRSAPRQFVSNAPECARCGKRVYFAEQVLGPASRPYHRPCLSCLGCKKTLQPGALVDHEGDPYCKHCHSRAFGPKGVGFGSAMLAQYETKSGQSSPVPSPKIDAISRPTFGFDDIRDDRRAPLASGSPSAYAPGSPSNLAPQLTSQSRSPSPLPKSSPGPAPTRVLGAPEQCSRCGSTVYFAERTLAVGKVWHKRCLRCAGDKCGKALDSHLLESNGLPYCKSCHSRLEGGVQQQGFVRRF</sequence>
<dbReference type="InParanoid" id="G7E7I5"/>
<accession>G7E7I5</accession>
<evidence type="ECO:0000313" key="8">
    <source>
        <dbReference type="EMBL" id="GAA98795.1"/>
    </source>
</evidence>
<dbReference type="Proteomes" id="UP000009131">
    <property type="component" value="Unassembled WGS sequence"/>
</dbReference>
<reference evidence="8 9" key="2">
    <citation type="journal article" date="2012" name="Open Biol.">
        <title>Characteristics of nucleosomes and linker DNA regions on the genome of the basidiomycete Mixia osmundae revealed by mono- and dinucleosome mapping.</title>
        <authorList>
            <person name="Nishida H."/>
            <person name="Kondo S."/>
            <person name="Matsumoto T."/>
            <person name="Suzuki Y."/>
            <person name="Yoshikawa H."/>
            <person name="Taylor T.D."/>
            <person name="Sugiyama J."/>
        </authorList>
    </citation>
    <scope>NUCLEOTIDE SEQUENCE [LARGE SCALE GENOMIC DNA]</scope>
    <source>
        <strain evidence="9">CBS 9802 / IAM 14324 / JCM 22182 / KY 12970</strain>
    </source>
</reference>
<evidence type="ECO:0000256" key="4">
    <source>
        <dbReference type="ARBA" id="ARBA00023038"/>
    </source>
</evidence>
<evidence type="ECO:0000256" key="1">
    <source>
        <dbReference type="ARBA" id="ARBA00022723"/>
    </source>
</evidence>
<keyword evidence="3 5" id="KW-0862">Zinc</keyword>
<feature type="region of interest" description="Disordered" evidence="6">
    <location>
        <begin position="99"/>
        <end position="176"/>
    </location>
</feature>
<dbReference type="CDD" id="cd09401">
    <property type="entry name" value="LIM_TLP_like"/>
    <property type="match status" value="1"/>
</dbReference>
<evidence type="ECO:0000256" key="5">
    <source>
        <dbReference type="PROSITE-ProRule" id="PRU00125"/>
    </source>
</evidence>
<evidence type="ECO:0000313" key="9">
    <source>
        <dbReference type="Proteomes" id="UP000009131"/>
    </source>
</evidence>
<feature type="domain" description="LIM zinc-binding" evidence="7">
    <location>
        <begin position="22"/>
        <end position="83"/>
    </location>
</feature>
<dbReference type="PROSITE" id="PS50023">
    <property type="entry name" value="LIM_DOMAIN_2"/>
    <property type="match status" value="2"/>
</dbReference>
<dbReference type="GO" id="GO:0030695">
    <property type="term" value="F:GTPase regulator activity"/>
    <property type="evidence" value="ECO:0007669"/>
    <property type="project" value="UniProtKB-ARBA"/>
</dbReference>
<dbReference type="Gene3D" id="2.10.110.10">
    <property type="entry name" value="Cysteine Rich Protein"/>
    <property type="match status" value="2"/>
</dbReference>
<keyword evidence="9" id="KW-1185">Reference proteome</keyword>
<feature type="domain" description="LIM zinc-binding" evidence="7">
    <location>
        <begin position="179"/>
        <end position="240"/>
    </location>
</feature>
<reference evidence="8 9" key="1">
    <citation type="journal article" date="2011" name="J. Gen. Appl. Microbiol.">
        <title>Draft genome sequencing of the enigmatic basidiomycete Mixia osmundae.</title>
        <authorList>
            <person name="Nishida H."/>
            <person name="Nagatsuka Y."/>
            <person name="Sugiyama J."/>
        </authorList>
    </citation>
    <scope>NUCLEOTIDE SEQUENCE [LARGE SCALE GENOMIC DNA]</scope>
    <source>
        <strain evidence="9">CBS 9802 / IAM 14324 / JCM 22182 / KY 12970</strain>
    </source>
</reference>
<dbReference type="AlphaFoldDB" id="G7E7I5"/>
<evidence type="ECO:0000256" key="6">
    <source>
        <dbReference type="SAM" id="MobiDB-lite"/>
    </source>
</evidence>
<dbReference type="Pfam" id="PF00412">
    <property type="entry name" value="LIM"/>
    <property type="match status" value="2"/>
</dbReference>
<keyword evidence="2" id="KW-0677">Repeat</keyword>
<evidence type="ECO:0000259" key="7">
    <source>
        <dbReference type="PROSITE" id="PS50023"/>
    </source>
</evidence>
<evidence type="ECO:0000256" key="3">
    <source>
        <dbReference type="ARBA" id="ARBA00022833"/>
    </source>
</evidence>
<dbReference type="HOGENOM" id="CLU_054591_0_0_1"/>
<dbReference type="CDD" id="cd09326">
    <property type="entry name" value="LIM_CRP_like"/>
    <property type="match status" value="1"/>
</dbReference>